<keyword evidence="3" id="KW-1185">Reference proteome</keyword>
<dbReference type="EMBL" id="CP031037">
    <property type="protein sequence ID" value="QDZ20641.1"/>
    <property type="molecule type" value="Genomic_DNA"/>
</dbReference>
<gene>
    <name evidence="2" type="ORF">A3770_04p31590</name>
</gene>
<feature type="region of interest" description="Disordered" evidence="1">
    <location>
        <begin position="41"/>
        <end position="63"/>
    </location>
</feature>
<evidence type="ECO:0000256" key="1">
    <source>
        <dbReference type="SAM" id="MobiDB-lite"/>
    </source>
</evidence>
<protein>
    <submittedName>
        <fullName evidence="2">Uncharacterized protein</fullName>
    </submittedName>
</protein>
<dbReference type="AlphaFoldDB" id="A0A5B8MK43"/>
<evidence type="ECO:0000313" key="2">
    <source>
        <dbReference type="EMBL" id="QDZ20641.1"/>
    </source>
</evidence>
<evidence type="ECO:0000313" key="3">
    <source>
        <dbReference type="Proteomes" id="UP000316726"/>
    </source>
</evidence>
<accession>A0A5B8MK43</accession>
<name>A0A5B8MK43_9CHLO</name>
<organism evidence="2 3">
    <name type="scientific">Chloropicon primus</name>
    <dbReference type="NCBI Taxonomy" id="1764295"/>
    <lineage>
        <taxon>Eukaryota</taxon>
        <taxon>Viridiplantae</taxon>
        <taxon>Chlorophyta</taxon>
        <taxon>Chloropicophyceae</taxon>
        <taxon>Chloropicales</taxon>
        <taxon>Chloropicaceae</taxon>
        <taxon>Chloropicon</taxon>
    </lineage>
</organism>
<reference evidence="2 3" key="1">
    <citation type="submission" date="2018-07" db="EMBL/GenBank/DDBJ databases">
        <title>The complete nuclear genome of the prasinophyte Chloropicon primus (CCMP1205).</title>
        <authorList>
            <person name="Pombert J.-F."/>
            <person name="Otis C."/>
            <person name="Turmel M."/>
            <person name="Lemieux C."/>
        </authorList>
    </citation>
    <scope>NUCLEOTIDE SEQUENCE [LARGE SCALE GENOMIC DNA]</scope>
    <source>
        <strain evidence="2 3">CCMP1205</strain>
    </source>
</reference>
<proteinExistence type="predicted"/>
<sequence>MQASGTLALAAIGSVFVFLRSGGWRRSKGSCEGARRKEVRFNEPSGAPSGAAKKAEKIDARKRKAEAKAKKMKEKAKKAALRRAARI</sequence>
<dbReference type="Proteomes" id="UP000316726">
    <property type="component" value="Chromosome 4"/>
</dbReference>